<dbReference type="InterPro" id="IPR029045">
    <property type="entry name" value="ClpP/crotonase-like_dom_sf"/>
</dbReference>
<sequence length="261" mass="28249">MEFEDIRVEKADGIAVITIDRPKVLNAIRYVTMLEIDKALDDIEEDESIRVLVITGAGDKAFISGGDISIMARGRGYVETLTETPKGQAVCTRIEHFPKPVIARINGFALGGGTEVALSCDIRIAVEHAIMGLPEIKLGIIPGYGGTQRLPRLVGMGKAKELIMTGDHISAMEALNIGLVNHVVPKEELDVLVSKMAGKIASKSPIALHMAKASINNGVQADLRTGLDYEARCFSLCFGSEDRVEGTNAFMEKRKPKFTGR</sequence>
<dbReference type="FunFam" id="3.90.226.10:FF:000009">
    <property type="entry name" value="Carnitinyl-CoA dehydratase"/>
    <property type="match status" value="1"/>
</dbReference>
<proteinExistence type="inferred from homology"/>
<reference evidence="4 5" key="1">
    <citation type="journal article" date="2012" name="Environ. Microbiol.">
        <title>The genome sequence of Desulfatibacillum alkenivorans AK-01: a blueprint for anaerobic alkane oxidation.</title>
        <authorList>
            <person name="Callaghan A.V."/>
            <person name="Morris B.E."/>
            <person name="Pereira I.A."/>
            <person name="McInerney M.J."/>
            <person name="Austin R.N."/>
            <person name="Groves J.T."/>
            <person name="Kukor J.J."/>
            <person name="Suflita J.M."/>
            <person name="Young L.Y."/>
            <person name="Zylstra G.J."/>
            <person name="Wawrik B."/>
        </authorList>
    </citation>
    <scope>NUCLEOTIDE SEQUENCE [LARGE SCALE GENOMIC DNA]</scope>
    <source>
        <strain evidence="4 5">AK-01</strain>
    </source>
</reference>
<dbReference type="RefSeq" id="WP_015948094.1">
    <property type="nucleotide sequence ID" value="NC_011768.1"/>
</dbReference>
<dbReference type="Gene3D" id="1.10.12.10">
    <property type="entry name" value="Lyase 2-enoyl-coa Hydratase, Chain A, domain 2"/>
    <property type="match status" value="1"/>
</dbReference>
<dbReference type="AlphaFoldDB" id="B8FJA9"/>
<keyword evidence="5" id="KW-1185">Reference proteome</keyword>
<name>B8FJA9_DESAL</name>
<evidence type="ECO:0000313" key="4">
    <source>
        <dbReference type="EMBL" id="ACL05036.1"/>
    </source>
</evidence>
<dbReference type="HOGENOM" id="CLU_009834_7_6_7"/>
<gene>
    <name evidence="4" type="ordered locus">Dalk_3347</name>
</gene>
<dbReference type="Proteomes" id="UP000000739">
    <property type="component" value="Chromosome"/>
</dbReference>
<accession>B8FJA9</accession>
<dbReference type="InterPro" id="IPR001753">
    <property type="entry name" value="Enoyl-CoA_hydra/iso"/>
</dbReference>
<dbReference type="FunFam" id="1.10.12.10:FF:000001">
    <property type="entry name" value="Probable enoyl-CoA hydratase, mitochondrial"/>
    <property type="match status" value="1"/>
</dbReference>
<organism evidence="4 5">
    <name type="scientific">Desulfatibacillum aliphaticivorans</name>
    <dbReference type="NCBI Taxonomy" id="218208"/>
    <lineage>
        <taxon>Bacteria</taxon>
        <taxon>Pseudomonadati</taxon>
        <taxon>Thermodesulfobacteriota</taxon>
        <taxon>Desulfobacteria</taxon>
        <taxon>Desulfobacterales</taxon>
        <taxon>Desulfatibacillaceae</taxon>
        <taxon>Desulfatibacillum</taxon>
    </lineage>
</organism>
<dbReference type="CDD" id="cd06558">
    <property type="entry name" value="crotonase-like"/>
    <property type="match status" value="1"/>
</dbReference>
<keyword evidence="2 4" id="KW-0456">Lyase</keyword>
<dbReference type="InterPro" id="IPR014748">
    <property type="entry name" value="Enoyl-CoA_hydra_C"/>
</dbReference>
<evidence type="ECO:0000313" key="5">
    <source>
        <dbReference type="Proteomes" id="UP000000739"/>
    </source>
</evidence>
<dbReference type="PANTHER" id="PTHR11941:SF54">
    <property type="entry name" value="ENOYL-COA HYDRATASE, MITOCHONDRIAL"/>
    <property type="match status" value="1"/>
</dbReference>
<evidence type="ECO:0000256" key="3">
    <source>
        <dbReference type="RuleBase" id="RU003707"/>
    </source>
</evidence>
<dbReference type="GO" id="GO:0006635">
    <property type="term" value="P:fatty acid beta-oxidation"/>
    <property type="evidence" value="ECO:0007669"/>
    <property type="project" value="TreeGrafter"/>
</dbReference>
<comment type="similarity">
    <text evidence="1 3">Belongs to the enoyl-CoA hydratase/isomerase family.</text>
</comment>
<dbReference type="Gene3D" id="3.90.226.10">
    <property type="entry name" value="2-enoyl-CoA Hydratase, Chain A, domain 1"/>
    <property type="match status" value="1"/>
</dbReference>
<evidence type="ECO:0000256" key="2">
    <source>
        <dbReference type="ARBA" id="ARBA00023239"/>
    </source>
</evidence>
<dbReference type="Pfam" id="PF00378">
    <property type="entry name" value="ECH_1"/>
    <property type="match status" value="1"/>
</dbReference>
<dbReference type="PANTHER" id="PTHR11941">
    <property type="entry name" value="ENOYL-COA HYDRATASE-RELATED"/>
    <property type="match status" value="1"/>
</dbReference>
<dbReference type="eggNOG" id="COG1024">
    <property type="taxonomic scope" value="Bacteria"/>
</dbReference>
<evidence type="ECO:0000256" key="1">
    <source>
        <dbReference type="ARBA" id="ARBA00005254"/>
    </source>
</evidence>
<dbReference type="KEGG" id="dal:Dalk_3347"/>
<dbReference type="SUPFAM" id="SSF52096">
    <property type="entry name" value="ClpP/crotonase"/>
    <property type="match status" value="1"/>
</dbReference>
<dbReference type="InterPro" id="IPR018376">
    <property type="entry name" value="Enoyl-CoA_hyd/isom_CS"/>
</dbReference>
<dbReference type="EC" id="4.2.1.17" evidence="4"/>
<dbReference type="EMBL" id="CP001322">
    <property type="protein sequence ID" value="ACL05036.1"/>
    <property type="molecule type" value="Genomic_DNA"/>
</dbReference>
<dbReference type="PROSITE" id="PS00166">
    <property type="entry name" value="ENOYL_COA_HYDRATASE"/>
    <property type="match status" value="1"/>
</dbReference>
<protein>
    <submittedName>
        <fullName evidence="4">Crotonase/Enoyl-Coenzyme A (CoA) hydratase superfamily protein</fullName>
        <ecNumber evidence="4">4.2.1.17</ecNumber>
    </submittedName>
</protein>
<dbReference type="GO" id="GO:0004300">
    <property type="term" value="F:enoyl-CoA hydratase activity"/>
    <property type="evidence" value="ECO:0007669"/>
    <property type="project" value="UniProtKB-EC"/>
</dbReference>